<evidence type="ECO:0000256" key="4">
    <source>
        <dbReference type="SAM" id="Phobius"/>
    </source>
</evidence>
<feature type="compositionally biased region" description="Low complexity" evidence="3">
    <location>
        <begin position="150"/>
        <end position="163"/>
    </location>
</feature>
<keyword evidence="4" id="KW-0812">Transmembrane</keyword>
<dbReference type="Proteomes" id="UP000007799">
    <property type="component" value="Unassembled WGS sequence"/>
</dbReference>
<protein>
    <recommendedName>
        <fullName evidence="5">GT23 domain-containing protein</fullName>
    </recommendedName>
</protein>
<evidence type="ECO:0000256" key="3">
    <source>
        <dbReference type="SAM" id="MobiDB-lite"/>
    </source>
</evidence>
<evidence type="ECO:0000256" key="2">
    <source>
        <dbReference type="ARBA" id="ARBA00022679"/>
    </source>
</evidence>
<evidence type="ECO:0000256" key="1">
    <source>
        <dbReference type="ARBA" id="ARBA00022676"/>
    </source>
</evidence>
<dbReference type="GO" id="GO:0006487">
    <property type="term" value="P:protein N-linked glycosylation"/>
    <property type="evidence" value="ECO:0007669"/>
    <property type="project" value="TreeGrafter"/>
</dbReference>
<dbReference type="RefSeq" id="XP_004998250.1">
    <property type="nucleotide sequence ID" value="XM_004998193.1"/>
</dbReference>
<keyword evidence="4" id="KW-0472">Membrane</keyword>
<accession>F2TXG6</accession>
<proteinExistence type="predicted"/>
<dbReference type="FunCoup" id="F2TXG6">
    <property type="interactions" value="426"/>
</dbReference>
<dbReference type="PANTHER" id="PTHR13132">
    <property type="entry name" value="ALPHA- 1,6 -FUCOSYLTRANSFERASE"/>
    <property type="match status" value="1"/>
</dbReference>
<dbReference type="PANTHER" id="PTHR13132:SF29">
    <property type="entry name" value="ALPHA-(1,6)-FUCOSYLTRANSFERASE"/>
    <property type="match status" value="1"/>
</dbReference>
<dbReference type="InterPro" id="IPR027350">
    <property type="entry name" value="GT23_dom"/>
</dbReference>
<dbReference type="KEGG" id="sre:PTSG_00782"/>
<organism evidence="7">
    <name type="scientific">Salpingoeca rosetta (strain ATCC 50818 / BSB-021)</name>
    <dbReference type="NCBI Taxonomy" id="946362"/>
    <lineage>
        <taxon>Eukaryota</taxon>
        <taxon>Choanoflagellata</taxon>
        <taxon>Craspedida</taxon>
        <taxon>Salpingoecidae</taxon>
        <taxon>Salpingoeca</taxon>
    </lineage>
</organism>
<dbReference type="STRING" id="946362.F2TXG6"/>
<evidence type="ECO:0000259" key="5">
    <source>
        <dbReference type="PROSITE" id="PS51659"/>
    </source>
</evidence>
<dbReference type="InParanoid" id="F2TXG6"/>
<dbReference type="eggNOG" id="KOG3705">
    <property type="taxonomic scope" value="Eukaryota"/>
</dbReference>
<dbReference type="GeneID" id="16078845"/>
<dbReference type="EMBL" id="GL832956">
    <property type="protein sequence ID" value="EGD76075.1"/>
    <property type="molecule type" value="Genomic_DNA"/>
</dbReference>
<keyword evidence="4" id="KW-1133">Transmembrane helix</keyword>
<evidence type="ECO:0000313" key="7">
    <source>
        <dbReference type="Proteomes" id="UP000007799"/>
    </source>
</evidence>
<sequence length="535" mass="61062">MPVRQSWVAAIATGAFVFGVCLGVIFFSLVYQHQHHKLHQHHMQSRSDLNLDNYHTAWTNTQQQQQQQQRGSQRQSGRNNHPPPLGPEASTVAAADLEVTWPDAAASAVNRRPSPARRRSGKRTRTKHPNAAVPPARTSKVTHHRDANDHANNNNNSSNNNDATKVNSNTHSFPFWHTALSKKERHERLRELQARVLQRLHDTQFGDSSNIMVCEMMAGCGFGCLMHRVAVCLNRALETNRTMYMPRMIGTYRTDGPDCSGWDCLFEPVRRPITLHQSKDDLAMQRVRRSADDRSLGPSMHGINSTVATFRLSPVLSSKEAFDHPLPAFIRDEVEALFLRKRDARLWYVGQLIGWLMRPNARMKAILQRKLADLQLSLPVDFAVHIRMTDKLKKEAKLHCWREYFLHVDHFLFSDSQYWHTMHSYTPNTTAFVATDDPSIFAEGDRNSLSTWRHNRIVWNPEGASLATKMSTRVSLESLENLLCEIYIMASARFLVGTFSSQVVSRVVAELKMFNGDFDVLERTASLDDQWYGVI</sequence>
<reference evidence="6" key="1">
    <citation type="submission" date="2009-08" db="EMBL/GenBank/DDBJ databases">
        <title>Annotation of Salpingoeca rosetta.</title>
        <authorList>
            <consortium name="The Broad Institute Genome Sequencing Platform"/>
            <person name="Russ C."/>
            <person name="Cuomo C."/>
            <person name="Burger G."/>
            <person name="Gray M.W."/>
            <person name="Holland P.W.H."/>
            <person name="King N."/>
            <person name="Lang F.B.F."/>
            <person name="Roger A.J."/>
            <person name="Ruiz-Trillo I."/>
            <person name="Young S.K."/>
            <person name="Zeng Q."/>
            <person name="Gargeya S."/>
            <person name="Alvarado L."/>
            <person name="Berlin A."/>
            <person name="Chapman S.B."/>
            <person name="Chen Z."/>
            <person name="Freedman E."/>
            <person name="Gellesch M."/>
            <person name="Goldberg J."/>
            <person name="Griggs A."/>
            <person name="Gujja S."/>
            <person name="Heilman E."/>
            <person name="Heiman D."/>
            <person name="Howarth C."/>
            <person name="Mehta T."/>
            <person name="Neiman D."/>
            <person name="Pearson M."/>
            <person name="Roberts A."/>
            <person name="Saif S."/>
            <person name="Shea T."/>
            <person name="Shenoy N."/>
            <person name="Sisk P."/>
            <person name="Stolte C."/>
            <person name="Sykes S."/>
            <person name="White J."/>
            <person name="Yandava C."/>
            <person name="Haas B."/>
            <person name="Nusbaum C."/>
            <person name="Birren B."/>
        </authorList>
    </citation>
    <scope>NUCLEOTIDE SEQUENCE [LARGE SCALE GENOMIC DNA]</scope>
    <source>
        <strain evidence="6">ATCC 50818</strain>
    </source>
</reference>
<dbReference type="PROSITE" id="PS51659">
    <property type="entry name" value="GT23"/>
    <property type="match status" value="1"/>
</dbReference>
<dbReference type="AlphaFoldDB" id="F2TXG6"/>
<dbReference type="OrthoDB" id="2014825at2759"/>
<evidence type="ECO:0000313" key="6">
    <source>
        <dbReference type="EMBL" id="EGD76075.1"/>
    </source>
</evidence>
<keyword evidence="1" id="KW-0328">Glycosyltransferase</keyword>
<gene>
    <name evidence="6" type="ORF">PTSG_00782</name>
</gene>
<keyword evidence="2" id="KW-0808">Transferase</keyword>
<feature type="compositionally biased region" description="Low complexity" evidence="3">
    <location>
        <begin position="62"/>
        <end position="78"/>
    </location>
</feature>
<dbReference type="Pfam" id="PF19745">
    <property type="entry name" value="FUT8_N_cat"/>
    <property type="match status" value="1"/>
</dbReference>
<feature type="domain" description="GT23" evidence="5">
    <location>
        <begin position="208"/>
        <end position="527"/>
    </location>
</feature>
<name>F2TXG6_SALR5</name>
<dbReference type="GO" id="GO:0046921">
    <property type="term" value="F:alpha-(1-&gt;6)-fucosyltransferase activity"/>
    <property type="evidence" value="ECO:0007669"/>
    <property type="project" value="TreeGrafter"/>
</dbReference>
<feature type="region of interest" description="Disordered" evidence="3">
    <location>
        <begin position="103"/>
        <end position="169"/>
    </location>
</feature>
<dbReference type="Gene3D" id="3.40.50.11350">
    <property type="match status" value="1"/>
</dbReference>
<feature type="compositionally biased region" description="Basic residues" evidence="3">
    <location>
        <begin position="114"/>
        <end position="128"/>
    </location>
</feature>
<dbReference type="InterPro" id="IPR045573">
    <property type="entry name" value="Fut8_N_cat"/>
</dbReference>
<keyword evidence="7" id="KW-1185">Reference proteome</keyword>
<feature type="transmembrane region" description="Helical" evidence="4">
    <location>
        <begin position="7"/>
        <end position="31"/>
    </location>
</feature>
<feature type="region of interest" description="Disordered" evidence="3">
    <location>
        <begin position="60"/>
        <end position="89"/>
    </location>
</feature>
<dbReference type="CDD" id="cd11300">
    <property type="entry name" value="Fut8_like"/>
    <property type="match status" value="1"/>
</dbReference>